<keyword evidence="7" id="KW-1185">Reference proteome</keyword>
<feature type="domain" description="EF-hand" evidence="5">
    <location>
        <begin position="235"/>
        <end position="266"/>
    </location>
</feature>
<sequence length="266" mass="29593">MAQSSSVVLSRLNNRNSMSVSARGSMIVGPARGVIRTPSVMRTPSKVAGHPQVNYSSRSVPPQSPTVSSGGSSSSTTNSPSAAQTPAKGEEKRRESFVAMSTRKLSLFNRWKTQTLADTQLEGISEEEMIEYKEAFRLFDKDGNGSISSKELGVAMRSLGQNPTEQELLDMVNEVDIDGSGTIDFAEFCQMMKRMNKENDSEMIREAFRVFDRDGNGYISSDEFRYFMTHMGDQFSDEMVDEIIQEVDIDGDGQIDYEEFVKMMTS</sequence>
<keyword evidence="1" id="KW-0479">Metal-binding</keyword>
<comment type="caution">
    <text evidence="6">The sequence shown here is derived from an EMBL/GenBank/DDBJ whole genome shotgun (WGS) entry which is preliminary data.</text>
</comment>
<dbReference type="SMART" id="SM00054">
    <property type="entry name" value="EFh"/>
    <property type="match status" value="4"/>
</dbReference>
<keyword evidence="2" id="KW-0677">Repeat</keyword>
<evidence type="ECO:0000256" key="2">
    <source>
        <dbReference type="ARBA" id="ARBA00022737"/>
    </source>
</evidence>
<reference evidence="6" key="1">
    <citation type="submission" date="2022-01" db="EMBL/GenBank/DDBJ databases">
        <title>Genome Sequence Resource for Two Populations of Ditylenchus destructor, the Migratory Endoparasitic Phytonematode.</title>
        <authorList>
            <person name="Zhang H."/>
            <person name="Lin R."/>
            <person name="Xie B."/>
        </authorList>
    </citation>
    <scope>NUCLEOTIDE SEQUENCE</scope>
    <source>
        <strain evidence="6">BazhouSP</strain>
    </source>
</reference>
<evidence type="ECO:0000313" key="6">
    <source>
        <dbReference type="EMBL" id="KAI1712442.1"/>
    </source>
</evidence>
<dbReference type="AlphaFoldDB" id="A0AAD4N5N5"/>
<proteinExistence type="predicted"/>
<dbReference type="FunFam" id="1.10.238.10:FF:000251">
    <property type="entry name" value="Calmodulin-related protein 97A"/>
    <property type="match status" value="1"/>
</dbReference>
<dbReference type="InterPro" id="IPR050230">
    <property type="entry name" value="CALM/Myosin/TropC-like"/>
</dbReference>
<dbReference type="PANTHER" id="PTHR23048">
    <property type="entry name" value="MYOSIN LIGHT CHAIN 1, 3"/>
    <property type="match status" value="1"/>
</dbReference>
<feature type="domain" description="EF-hand" evidence="5">
    <location>
        <begin position="127"/>
        <end position="162"/>
    </location>
</feature>
<evidence type="ECO:0000313" key="7">
    <source>
        <dbReference type="Proteomes" id="UP001201812"/>
    </source>
</evidence>
<feature type="domain" description="EF-hand" evidence="5">
    <location>
        <begin position="199"/>
        <end position="234"/>
    </location>
</feature>
<dbReference type="EMBL" id="JAKKPZ010000018">
    <property type="protein sequence ID" value="KAI1712442.1"/>
    <property type="molecule type" value="Genomic_DNA"/>
</dbReference>
<name>A0AAD4N5N5_9BILA</name>
<dbReference type="InterPro" id="IPR018247">
    <property type="entry name" value="EF_Hand_1_Ca_BS"/>
</dbReference>
<evidence type="ECO:0000256" key="1">
    <source>
        <dbReference type="ARBA" id="ARBA00022723"/>
    </source>
</evidence>
<keyword evidence="3" id="KW-0106">Calcium</keyword>
<dbReference type="PANTHER" id="PTHR23048:SF0">
    <property type="entry name" value="CALMODULIN LIKE 3"/>
    <property type="match status" value="1"/>
</dbReference>
<gene>
    <name evidence="6" type="ORF">DdX_09528</name>
</gene>
<dbReference type="PROSITE" id="PS50222">
    <property type="entry name" value="EF_HAND_2"/>
    <property type="match status" value="4"/>
</dbReference>
<dbReference type="SUPFAM" id="SSF47473">
    <property type="entry name" value="EF-hand"/>
    <property type="match status" value="1"/>
</dbReference>
<accession>A0AAD4N5N5</accession>
<dbReference type="PROSITE" id="PS00018">
    <property type="entry name" value="EF_HAND_1"/>
    <property type="match status" value="4"/>
</dbReference>
<dbReference type="Gene3D" id="1.10.238.10">
    <property type="entry name" value="EF-hand"/>
    <property type="match status" value="2"/>
</dbReference>
<dbReference type="GO" id="GO:0005509">
    <property type="term" value="F:calcium ion binding"/>
    <property type="evidence" value="ECO:0007669"/>
    <property type="project" value="InterPro"/>
</dbReference>
<dbReference type="InterPro" id="IPR011992">
    <property type="entry name" value="EF-hand-dom_pair"/>
</dbReference>
<dbReference type="Pfam" id="PF13499">
    <property type="entry name" value="EF-hand_7"/>
    <property type="match status" value="2"/>
</dbReference>
<feature type="compositionally biased region" description="Low complexity" evidence="4">
    <location>
        <begin position="56"/>
        <end position="86"/>
    </location>
</feature>
<evidence type="ECO:0000259" key="5">
    <source>
        <dbReference type="PROSITE" id="PS50222"/>
    </source>
</evidence>
<dbReference type="FunFam" id="1.10.238.10:FF:000238">
    <property type="entry name" value="CALmodulin related genes"/>
    <property type="match status" value="1"/>
</dbReference>
<organism evidence="6 7">
    <name type="scientific">Ditylenchus destructor</name>
    <dbReference type="NCBI Taxonomy" id="166010"/>
    <lineage>
        <taxon>Eukaryota</taxon>
        <taxon>Metazoa</taxon>
        <taxon>Ecdysozoa</taxon>
        <taxon>Nematoda</taxon>
        <taxon>Chromadorea</taxon>
        <taxon>Rhabditida</taxon>
        <taxon>Tylenchina</taxon>
        <taxon>Tylenchomorpha</taxon>
        <taxon>Sphaerularioidea</taxon>
        <taxon>Anguinidae</taxon>
        <taxon>Anguininae</taxon>
        <taxon>Ditylenchus</taxon>
    </lineage>
</organism>
<dbReference type="GO" id="GO:0016460">
    <property type="term" value="C:myosin II complex"/>
    <property type="evidence" value="ECO:0007669"/>
    <property type="project" value="TreeGrafter"/>
</dbReference>
<protein>
    <submittedName>
        <fullName evidence="6">EF hand domain-containing protein</fullName>
    </submittedName>
</protein>
<evidence type="ECO:0000256" key="4">
    <source>
        <dbReference type="SAM" id="MobiDB-lite"/>
    </source>
</evidence>
<evidence type="ECO:0000256" key="3">
    <source>
        <dbReference type="ARBA" id="ARBA00022837"/>
    </source>
</evidence>
<dbReference type="Proteomes" id="UP001201812">
    <property type="component" value="Unassembled WGS sequence"/>
</dbReference>
<dbReference type="CDD" id="cd00051">
    <property type="entry name" value="EFh"/>
    <property type="match status" value="2"/>
</dbReference>
<feature type="domain" description="EF-hand" evidence="5">
    <location>
        <begin position="163"/>
        <end position="198"/>
    </location>
</feature>
<dbReference type="InterPro" id="IPR002048">
    <property type="entry name" value="EF_hand_dom"/>
</dbReference>
<feature type="region of interest" description="Disordered" evidence="4">
    <location>
        <begin position="37"/>
        <end position="96"/>
    </location>
</feature>